<feature type="coiled-coil region" evidence="1">
    <location>
        <begin position="69"/>
        <end position="142"/>
    </location>
</feature>
<organism evidence="2 3">
    <name type="scientific">Chrysochromulina tobinii</name>
    <dbReference type="NCBI Taxonomy" id="1460289"/>
    <lineage>
        <taxon>Eukaryota</taxon>
        <taxon>Haptista</taxon>
        <taxon>Haptophyta</taxon>
        <taxon>Prymnesiophyceae</taxon>
        <taxon>Prymnesiales</taxon>
        <taxon>Chrysochromulinaceae</taxon>
        <taxon>Chrysochromulina</taxon>
    </lineage>
</organism>
<dbReference type="AlphaFoldDB" id="A0A0M0JJU3"/>
<comment type="caution">
    <text evidence="2">The sequence shown here is derived from an EMBL/GenBank/DDBJ whole genome shotgun (WGS) entry which is preliminary data.</text>
</comment>
<feature type="coiled-coil region" evidence="1">
    <location>
        <begin position="168"/>
        <end position="195"/>
    </location>
</feature>
<accession>A0A0M0JJU3</accession>
<keyword evidence="3" id="KW-1185">Reference proteome</keyword>
<evidence type="ECO:0000313" key="2">
    <source>
        <dbReference type="EMBL" id="KOO26498.1"/>
    </source>
</evidence>
<proteinExistence type="predicted"/>
<evidence type="ECO:0000256" key="1">
    <source>
        <dbReference type="SAM" id="Coils"/>
    </source>
</evidence>
<dbReference type="Proteomes" id="UP000037460">
    <property type="component" value="Unassembled WGS sequence"/>
</dbReference>
<sequence length="362" mass="40646">MSKGSRPYNASFSLVRPELVEIKNTIRNLKKDAEMRLTLDVEAQQSFEFLSEQVHGLRKAFSTLSDVLVEEVDLLRNEAAERHEEMQQRLEQQAKGLKAARTELTLLRSETQTGRAALQTKCSALDERLDSLQDDMTVLAQEVAKGGSAHHLLQLEAVQLRSQLDEEVRERKAEREIAAQRAAELREKLERFDADARASMQALDADLGTLRGHAEKQLTSHAQAIEANKGKLLQCAQAIEKQWSTSKVQQQRLESVHSTSVLQSQQLQERIETIKKQDQRWRTSLEDTVKAVAADLQLVQAHERALESAVSTVKVEARRMIGDHEGETQRQCDTLGRAIHSLADTLNLTSPLISAPAATPRR</sequence>
<dbReference type="OrthoDB" id="198185at2759"/>
<reference evidence="3" key="1">
    <citation type="journal article" date="2015" name="PLoS Genet.">
        <title>Genome Sequence and Transcriptome Analyses of Chrysochromulina tobin: Metabolic Tools for Enhanced Algal Fitness in the Prominent Order Prymnesiales (Haptophyceae).</title>
        <authorList>
            <person name="Hovde B.T."/>
            <person name="Deodato C.R."/>
            <person name="Hunsperger H.M."/>
            <person name="Ryken S.A."/>
            <person name="Yost W."/>
            <person name="Jha R.K."/>
            <person name="Patterson J."/>
            <person name="Monnat R.J. Jr."/>
            <person name="Barlow S.B."/>
            <person name="Starkenburg S.R."/>
            <person name="Cattolico R.A."/>
        </authorList>
    </citation>
    <scope>NUCLEOTIDE SEQUENCE</scope>
    <source>
        <strain evidence="3">CCMP291</strain>
    </source>
</reference>
<gene>
    <name evidence="2" type="ORF">Ctob_008753</name>
</gene>
<dbReference type="EMBL" id="JWZX01002843">
    <property type="protein sequence ID" value="KOO26498.1"/>
    <property type="molecule type" value="Genomic_DNA"/>
</dbReference>
<keyword evidence="1" id="KW-0175">Coiled coil</keyword>
<evidence type="ECO:0000313" key="3">
    <source>
        <dbReference type="Proteomes" id="UP000037460"/>
    </source>
</evidence>
<name>A0A0M0JJU3_9EUKA</name>
<protein>
    <submittedName>
        <fullName evidence="2">Uncharacterized protein</fullName>
    </submittedName>
</protein>